<dbReference type="Pfam" id="PF04325">
    <property type="entry name" value="DUF465"/>
    <property type="match status" value="1"/>
</dbReference>
<reference evidence="1" key="1">
    <citation type="submission" date="2020-03" db="EMBL/GenBank/DDBJ databases">
        <title>Genome of Pelagibius litoralis DSM 21314T.</title>
        <authorList>
            <person name="Wang G."/>
        </authorList>
    </citation>
    <scope>NUCLEOTIDE SEQUENCE</scope>
    <source>
        <strain evidence="1">DSM 21314</strain>
    </source>
</reference>
<dbReference type="EMBL" id="JAAQPH010000005">
    <property type="protein sequence ID" value="NIA68467.1"/>
    <property type="molecule type" value="Genomic_DNA"/>
</dbReference>
<name>A0A967C8K8_9PROT</name>
<dbReference type="InterPro" id="IPR038444">
    <property type="entry name" value="DUF465_sf"/>
</dbReference>
<evidence type="ECO:0000313" key="1">
    <source>
        <dbReference type="EMBL" id="NIA68467.1"/>
    </source>
</evidence>
<comment type="caution">
    <text evidence="1">The sequence shown here is derived from an EMBL/GenBank/DDBJ whole genome shotgun (WGS) entry which is preliminary data.</text>
</comment>
<gene>
    <name evidence="1" type="ORF">HBA54_07660</name>
</gene>
<organism evidence="1 2">
    <name type="scientific">Pelagibius litoralis</name>
    <dbReference type="NCBI Taxonomy" id="374515"/>
    <lineage>
        <taxon>Bacteria</taxon>
        <taxon>Pseudomonadati</taxon>
        <taxon>Pseudomonadota</taxon>
        <taxon>Alphaproteobacteria</taxon>
        <taxon>Rhodospirillales</taxon>
        <taxon>Rhodovibrionaceae</taxon>
        <taxon>Pelagibius</taxon>
    </lineage>
</organism>
<sequence>MTADERVSSLLTKHAAIDHAIDEENQRPHPDDLRIHELKREKLRIKDEIAGHDSHV</sequence>
<dbReference type="RefSeq" id="WP_167223113.1">
    <property type="nucleotide sequence ID" value="NZ_JAAQPH010000005.1"/>
</dbReference>
<dbReference type="Gene3D" id="6.10.280.50">
    <property type="match status" value="1"/>
</dbReference>
<accession>A0A967C8K8</accession>
<dbReference type="InterPro" id="IPR007420">
    <property type="entry name" value="DUF465"/>
</dbReference>
<dbReference type="AlphaFoldDB" id="A0A967C8K8"/>
<dbReference type="Proteomes" id="UP000761264">
    <property type="component" value="Unassembled WGS sequence"/>
</dbReference>
<proteinExistence type="predicted"/>
<protein>
    <submittedName>
        <fullName evidence="1">YdcH family protein</fullName>
    </submittedName>
</protein>
<keyword evidence="2" id="KW-1185">Reference proteome</keyword>
<evidence type="ECO:0000313" key="2">
    <source>
        <dbReference type="Proteomes" id="UP000761264"/>
    </source>
</evidence>